<keyword evidence="1" id="KW-0472">Membrane</keyword>
<comment type="caution">
    <text evidence="2">The sequence shown here is derived from an EMBL/GenBank/DDBJ whole genome shotgun (WGS) entry which is preliminary data.</text>
</comment>
<accession>A0A918TG83</accession>
<evidence type="ECO:0000313" key="3">
    <source>
        <dbReference type="Proteomes" id="UP000646244"/>
    </source>
</evidence>
<name>A0A918TG83_STRCJ</name>
<protein>
    <submittedName>
        <fullName evidence="2">Uncharacterized protein</fullName>
    </submittedName>
</protein>
<dbReference type="Proteomes" id="UP000646244">
    <property type="component" value="Unassembled WGS sequence"/>
</dbReference>
<feature type="transmembrane region" description="Helical" evidence="1">
    <location>
        <begin position="56"/>
        <end position="74"/>
    </location>
</feature>
<gene>
    <name evidence="2" type="ORF">GCM10010507_20250</name>
</gene>
<evidence type="ECO:0000256" key="1">
    <source>
        <dbReference type="SAM" id="Phobius"/>
    </source>
</evidence>
<reference evidence="2" key="2">
    <citation type="submission" date="2020-09" db="EMBL/GenBank/DDBJ databases">
        <authorList>
            <person name="Sun Q."/>
            <person name="Ohkuma M."/>
        </authorList>
    </citation>
    <scope>NUCLEOTIDE SEQUENCE</scope>
    <source>
        <strain evidence="2">JCM 4633</strain>
    </source>
</reference>
<sequence length="112" mass="11939">MYIGSTWATFHQLDASPDFTVSGVPQWMSALLVMGLIVGGGLGTTAAILDGRQESSSWWVVVAGVAAAIAWSLWAADSRGESGVRMFFAAVAPVVSLLALTELMRQLRIVRK</sequence>
<feature type="transmembrane region" description="Helical" evidence="1">
    <location>
        <begin position="86"/>
        <end position="104"/>
    </location>
</feature>
<evidence type="ECO:0000313" key="2">
    <source>
        <dbReference type="EMBL" id="GHC45052.1"/>
    </source>
</evidence>
<keyword evidence="1" id="KW-1133">Transmembrane helix</keyword>
<proteinExistence type="predicted"/>
<dbReference type="RefSeq" id="WP_229844700.1">
    <property type="nucleotide sequence ID" value="NZ_BMVB01000005.1"/>
</dbReference>
<dbReference type="EMBL" id="BMVB01000005">
    <property type="protein sequence ID" value="GHC45052.1"/>
    <property type="molecule type" value="Genomic_DNA"/>
</dbReference>
<keyword evidence="1" id="KW-0812">Transmembrane</keyword>
<reference evidence="2" key="1">
    <citation type="journal article" date="2014" name="Int. J. Syst. Evol. Microbiol.">
        <title>Complete genome sequence of Corynebacterium casei LMG S-19264T (=DSM 44701T), isolated from a smear-ripened cheese.</title>
        <authorList>
            <consortium name="US DOE Joint Genome Institute (JGI-PGF)"/>
            <person name="Walter F."/>
            <person name="Albersmeier A."/>
            <person name="Kalinowski J."/>
            <person name="Ruckert C."/>
        </authorList>
    </citation>
    <scope>NUCLEOTIDE SEQUENCE</scope>
    <source>
        <strain evidence="2">JCM 4633</strain>
    </source>
</reference>
<organism evidence="2 3">
    <name type="scientific">Streptomyces cinnamoneus</name>
    <name type="common">Streptoverticillium cinnamoneum</name>
    <dbReference type="NCBI Taxonomy" id="53446"/>
    <lineage>
        <taxon>Bacteria</taxon>
        <taxon>Bacillati</taxon>
        <taxon>Actinomycetota</taxon>
        <taxon>Actinomycetes</taxon>
        <taxon>Kitasatosporales</taxon>
        <taxon>Streptomycetaceae</taxon>
        <taxon>Streptomyces</taxon>
        <taxon>Streptomyces cinnamoneus group</taxon>
    </lineage>
</organism>
<dbReference type="AlphaFoldDB" id="A0A918TG83"/>
<feature type="transmembrane region" description="Helical" evidence="1">
    <location>
        <begin position="27"/>
        <end position="49"/>
    </location>
</feature>